<keyword evidence="2" id="KW-1185">Reference proteome</keyword>
<dbReference type="EMBL" id="AGXJ01000069">
    <property type="protein sequence ID" value="EIY29722.1"/>
    <property type="molecule type" value="Genomic_DNA"/>
</dbReference>
<comment type="caution">
    <text evidence="1">The sequence shown here is derived from an EMBL/GenBank/DDBJ whole genome shotgun (WGS) entry which is preliminary data.</text>
</comment>
<organism evidence="1 2">
    <name type="scientific">Phocaeicola dorei CL02T12C06</name>
    <dbReference type="NCBI Taxonomy" id="997876"/>
    <lineage>
        <taxon>Bacteria</taxon>
        <taxon>Pseudomonadati</taxon>
        <taxon>Bacteroidota</taxon>
        <taxon>Bacteroidia</taxon>
        <taxon>Bacteroidales</taxon>
        <taxon>Bacteroidaceae</taxon>
        <taxon>Phocaeicola</taxon>
    </lineage>
</organism>
<reference evidence="1 2" key="1">
    <citation type="submission" date="2012-02" db="EMBL/GenBank/DDBJ databases">
        <title>The Genome Sequence of Bacteroides dorei CL02T12C06.</title>
        <authorList>
            <consortium name="The Broad Institute Genome Sequencing Platform"/>
            <person name="Earl A."/>
            <person name="Ward D."/>
            <person name="Feldgarden M."/>
            <person name="Gevers D."/>
            <person name="Zitomersky N.L."/>
            <person name="Coyne M.J."/>
            <person name="Comstock L.E."/>
            <person name="Young S.K."/>
            <person name="Zeng Q."/>
            <person name="Gargeya S."/>
            <person name="Fitzgerald M."/>
            <person name="Haas B."/>
            <person name="Abouelleil A."/>
            <person name="Alvarado L."/>
            <person name="Arachchi H.M."/>
            <person name="Berlin A."/>
            <person name="Chapman S.B."/>
            <person name="Gearin G."/>
            <person name="Goldberg J."/>
            <person name="Griggs A."/>
            <person name="Gujja S."/>
            <person name="Hansen M."/>
            <person name="Heiman D."/>
            <person name="Howarth C."/>
            <person name="Larimer J."/>
            <person name="Lui A."/>
            <person name="MacDonald P.J.P."/>
            <person name="McCowen C."/>
            <person name="Montmayeur A."/>
            <person name="Murphy C."/>
            <person name="Neiman D."/>
            <person name="Pearson M."/>
            <person name="Priest M."/>
            <person name="Roberts A."/>
            <person name="Saif S."/>
            <person name="Shea T."/>
            <person name="Sisk P."/>
            <person name="Stolte C."/>
            <person name="Sykes S."/>
            <person name="Wortman J."/>
            <person name="Nusbaum C."/>
            <person name="Birren B."/>
        </authorList>
    </citation>
    <scope>NUCLEOTIDE SEQUENCE [LARGE SCALE GENOMIC DNA]</scope>
    <source>
        <strain evidence="1 2">CL02T12C06</strain>
    </source>
</reference>
<gene>
    <name evidence="1" type="ORF">HMPREF1064_03744</name>
</gene>
<dbReference type="OrthoDB" id="1032225at2"/>
<dbReference type="RefSeq" id="WP_007849802.1">
    <property type="nucleotide sequence ID" value="NZ_JH724136.1"/>
</dbReference>
<dbReference type="AlphaFoldDB" id="I8VWF4"/>
<dbReference type="Proteomes" id="UP000005974">
    <property type="component" value="Unassembled WGS sequence"/>
</dbReference>
<evidence type="ECO:0000313" key="1">
    <source>
        <dbReference type="EMBL" id="EIY29722.1"/>
    </source>
</evidence>
<dbReference type="HOGENOM" id="CLU_185003_0_0_10"/>
<protein>
    <submittedName>
        <fullName evidence="1">Uncharacterized protein</fullName>
    </submittedName>
</protein>
<name>I8VWF4_9BACT</name>
<proteinExistence type="predicted"/>
<dbReference type="PATRIC" id="fig|997876.3.peg.3909"/>
<accession>I8VWF4</accession>
<evidence type="ECO:0000313" key="2">
    <source>
        <dbReference type="Proteomes" id="UP000005974"/>
    </source>
</evidence>
<sequence length="97" mass="11168">MKINFKQFPMYTGIDKKEMVACDVAYSLANNLYTKVPDNIGAHCLSEKIYNAEGNVDLSGQEIEIIRFAYPTFTGAFADSFEHYLKTYKEKEEQHEN</sequence>